<name>A0A7R9ADX1_9CRUS</name>
<evidence type="ECO:0000313" key="2">
    <source>
        <dbReference type="EMBL" id="CAD7252256.1"/>
    </source>
</evidence>
<dbReference type="AlphaFoldDB" id="A0A7R9ADX1"/>
<dbReference type="Proteomes" id="UP000677054">
    <property type="component" value="Unassembled WGS sequence"/>
</dbReference>
<organism evidence="2">
    <name type="scientific">Darwinula stevensoni</name>
    <dbReference type="NCBI Taxonomy" id="69355"/>
    <lineage>
        <taxon>Eukaryota</taxon>
        <taxon>Metazoa</taxon>
        <taxon>Ecdysozoa</taxon>
        <taxon>Arthropoda</taxon>
        <taxon>Crustacea</taxon>
        <taxon>Oligostraca</taxon>
        <taxon>Ostracoda</taxon>
        <taxon>Podocopa</taxon>
        <taxon>Podocopida</taxon>
        <taxon>Darwinulocopina</taxon>
        <taxon>Darwinuloidea</taxon>
        <taxon>Darwinulidae</taxon>
        <taxon>Darwinula</taxon>
    </lineage>
</organism>
<dbReference type="EMBL" id="LR903766">
    <property type="protein sequence ID" value="CAD7252256.1"/>
    <property type="molecule type" value="Genomic_DNA"/>
</dbReference>
<gene>
    <name evidence="2" type="ORF">DSTB1V02_LOCUS12014</name>
</gene>
<proteinExistence type="predicted"/>
<dbReference type="EMBL" id="CAJPEV010004249">
    <property type="protein sequence ID" value="CAG0901456.1"/>
    <property type="molecule type" value="Genomic_DNA"/>
</dbReference>
<reference evidence="2" key="1">
    <citation type="submission" date="2020-11" db="EMBL/GenBank/DDBJ databases">
        <authorList>
            <person name="Tran Van P."/>
        </authorList>
    </citation>
    <scope>NUCLEOTIDE SEQUENCE</scope>
</reference>
<feature type="region of interest" description="Disordered" evidence="1">
    <location>
        <begin position="183"/>
        <end position="202"/>
    </location>
</feature>
<evidence type="ECO:0000313" key="3">
    <source>
        <dbReference type="Proteomes" id="UP000677054"/>
    </source>
</evidence>
<accession>A0A7R9ADX1</accession>
<evidence type="ECO:0000256" key="1">
    <source>
        <dbReference type="SAM" id="MobiDB-lite"/>
    </source>
</evidence>
<protein>
    <submittedName>
        <fullName evidence="2">Uncharacterized protein</fullName>
    </submittedName>
</protein>
<feature type="region of interest" description="Disordered" evidence="1">
    <location>
        <begin position="207"/>
        <end position="236"/>
    </location>
</feature>
<keyword evidence="3" id="KW-1185">Reference proteome</keyword>
<sequence>MRLKGEVPAVSKEKSEEILKVLKQSGVEWHEGYPPVALKTRTGSGAAGFLETMSLLLTGSLLHLPLLKKLCGAELKDDKDSDLLGKNEKVRKYILTSRREAERRMNLHMRVPATGENVRVKVTRTKHQRSKAKLRLPTSGPSQEVVSIWSVFSLAQIKSGCYNFVERAIPMEMQRKKRRVLSGRIPDAGGEGGSDATAENRRVRCDGRETAGREQSCPNRGPAKQRSRGETEDDCPANRTSFCDADCKAGMLDPILKCSYDCTCKPIQKE</sequence>